<sequence>MAELLGPRERGDPETHIPAFEVMIMTDRIFSLAALTVLELSPPEMVEVAARTGYSHVGLRLVPATPEEQHFPLVADGELRRRTLARLRDTGVKVLDLEILRLKPETRVADFAPILAVGAEFGGSELLVAGNDPDEARLTDNFAALCDLARDYGIHPHLEFMPWTDVRDLKQAMRIVENAGRDNGCVLVDAFHFDRSGSSLDDLARLAPGRTRYVQLCDVAGPRPDDMDEILRQARNERRFPGDGDCDLVGLLRALPATVPLSLEIPTLRLMEQGVSAQERARMALDKAREVLSRV</sequence>
<name>A0A7U7IB42_9GAMM</name>
<dbReference type="PANTHER" id="PTHR12110">
    <property type="entry name" value="HYDROXYPYRUVATE ISOMERASE"/>
    <property type="match status" value="1"/>
</dbReference>
<protein>
    <recommendedName>
        <fullName evidence="1">Xylose isomerase-like TIM barrel domain-containing protein</fullName>
    </recommendedName>
</protein>
<dbReference type="SUPFAM" id="SSF51658">
    <property type="entry name" value="Xylose isomerase-like"/>
    <property type="match status" value="1"/>
</dbReference>
<dbReference type="InterPro" id="IPR036237">
    <property type="entry name" value="Xyl_isomerase-like_sf"/>
</dbReference>
<evidence type="ECO:0000259" key="1">
    <source>
        <dbReference type="Pfam" id="PF01261"/>
    </source>
</evidence>
<dbReference type="AlphaFoldDB" id="A0A7U7IB42"/>
<feature type="domain" description="Xylose isomerase-like TIM barrel" evidence="1">
    <location>
        <begin position="47"/>
        <end position="272"/>
    </location>
</feature>
<reference evidence="2 3" key="1">
    <citation type="submission" date="2020-08" db="EMBL/GenBank/DDBJ databases">
        <authorList>
            <person name="Criscuolo A."/>
        </authorList>
    </citation>
    <scope>NUCLEOTIDE SEQUENCE [LARGE SCALE GENOMIC DNA]</scope>
    <source>
        <strain evidence="2">CIP111764</strain>
    </source>
</reference>
<evidence type="ECO:0000313" key="3">
    <source>
        <dbReference type="Proteomes" id="UP000583387"/>
    </source>
</evidence>
<dbReference type="Proteomes" id="UP000583387">
    <property type="component" value="Unassembled WGS sequence"/>
</dbReference>
<comment type="caution">
    <text evidence="2">The sequence shown here is derived from an EMBL/GenBank/DDBJ whole genome shotgun (WGS) entry which is preliminary data.</text>
</comment>
<evidence type="ECO:0000313" key="2">
    <source>
        <dbReference type="EMBL" id="CAD5109856.1"/>
    </source>
</evidence>
<dbReference type="EMBL" id="CAJFCI010000079">
    <property type="protein sequence ID" value="CAD5109856.1"/>
    <property type="molecule type" value="Genomic_DNA"/>
</dbReference>
<accession>A0A7U7IB42</accession>
<organism evidence="2 3">
    <name type="scientific">Zestomonas carbonaria</name>
    <dbReference type="NCBI Taxonomy" id="2762745"/>
    <lineage>
        <taxon>Bacteria</taxon>
        <taxon>Pseudomonadati</taxon>
        <taxon>Pseudomonadota</taxon>
        <taxon>Gammaproteobacteria</taxon>
        <taxon>Pseudomonadales</taxon>
        <taxon>Pseudomonadaceae</taxon>
        <taxon>Zestomonas</taxon>
    </lineage>
</organism>
<dbReference type="Pfam" id="PF01261">
    <property type="entry name" value="AP_endonuc_2"/>
    <property type="match status" value="1"/>
</dbReference>
<dbReference type="Gene3D" id="3.20.20.150">
    <property type="entry name" value="Divalent-metal-dependent TIM barrel enzymes"/>
    <property type="match status" value="1"/>
</dbReference>
<proteinExistence type="predicted"/>
<dbReference type="InterPro" id="IPR013022">
    <property type="entry name" value="Xyl_isomerase-like_TIM-brl"/>
</dbReference>
<dbReference type="PANTHER" id="PTHR12110:SF48">
    <property type="entry name" value="BLL3656 PROTEIN"/>
    <property type="match status" value="1"/>
</dbReference>
<keyword evidence="3" id="KW-1185">Reference proteome</keyword>
<gene>
    <name evidence="2" type="ORF">PSEWESI4_04170</name>
</gene>
<dbReference type="InterPro" id="IPR050312">
    <property type="entry name" value="IolE/XylAMocC-like"/>
</dbReference>